<reference evidence="9 10" key="1">
    <citation type="journal article" date="2021" name="Hortic Res">
        <title>The domestication of Cucurbita argyrosperma as revealed by the genome of its wild relative.</title>
        <authorList>
            <person name="Barrera-Redondo J."/>
            <person name="Sanchez-de la Vega G."/>
            <person name="Aguirre-Liguori J.A."/>
            <person name="Castellanos-Morales G."/>
            <person name="Gutierrez-Guerrero Y.T."/>
            <person name="Aguirre-Dugua X."/>
            <person name="Aguirre-Planter E."/>
            <person name="Tenaillon M.I."/>
            <person name="Lira-Saade R."/>
            <person name="Eguiarte L.E."/>
        </authorList>
    </citation>
    <scope>NUCLEOTIDE SEQUENCE [LARGE SCALE GENOMIC DNA]</scope>
    <source>
        <strain evidence="9">JBR-2021</strain>
    </source>
</reference>
<evidence type="ECO:0000256" key="1">
    <source>
        <dbReference type="ARBA" id="ARBA00004555"/>
    </source>
</evidence>
<feature type="domain" description="Trs120/TRAPPC9 N-terminal" evidence="4">
    <location>
        <begin position="335"/>
        <end position="462"/>
    </location>
</feature>
<feature type="region of interest" description="Disordered" evidence="3">
    <location>
        <begin position="203"/>
        <end position="244"/>
    </location>
</feature>
<dbReference type="Pfam" id="PF26282">
    <property type="entry name" value="Ig_TRAPPC9-Trs120_3rd"/>
    <property type="match status" value="1"/>
</dbReference>
<dbReference type="Pfam" id="PF26254">
    <property type="entry name" value="Ig_TRAPPC9-Trs120_1st"/>
    <property type="match status" value="1"/>
</dbReference>
<dbReference type="InterPro" id="IPR013935">
    <property type="entry name" value="Trs120_TRAPPC9"/>
</dbReference>
<evidence type="ECO:0000259" key="8">
    <source>
        <dbReference type="Pfam" id="PF26283"/>
    </source>
</evidence>
<name>A0AAV6N6C7_9ROSI</name>
<evidence type="ECO:0000259" key="4">
    <source>
        <dbReference type="Pfam" id="PF08626"/>
    </source>
</evidence>
<comment type="caution">
    <text evidence="9">The sequence shown here is derived from an EMBL/GenBank/DDBJ whole genome shotgun (WGS) entry which is preliminary data.</text>
</comment>
<sequence>MMVEDEWLTAAMAEDSVVADLLVRLKQSQAASPSKSPRPMKLPFNWGVRQPRSRTAAAMAAVVVRCGDVVLERNNKDVDSTRCSPTTPLSWSGGASPSATLDGYEASSRHATLLHVASRFKGAVANESPACTTTKRLRRKKTFAELKEEENTLLKEKLHLKMELATLQASFEEQRAKNESLKKMKVDFNLKYPEKFSTNSNIMHEESSSTLTHQRESSNNIETSPPTIPFTGSGRRASSPARRSIGRLDGPRCNLFRTDLPGLGRSSITPKPNRALHCPRSSTNDRTKILIVFLLRYSFRRLRTDSIRLSLLCSSHCASRSAPDPTMEPDVSIETSSMIRVAVLPIGSVPPTQLRDYLSMLLRHQLIPLSAISSFYTEHQKSPFAHQPWDSGSLRFKFILGGDPPSPWEDFQSNRKILAVIGICHCPSSPDLDSATEQFNAACKGYTSALVERCFAFCPDDSQLEEGSKKGASLLMEFEKWVLQAESAGTILKTPLDSQASLSSEEVIKAKKRRLGRAQKTIGDYCLLAASPVDANAHYSTAIDLARLTGDYFWYAGALEGSVCALLIDRMGQTDAILEEEVRYRYNSVILHYRKSFIQDNTQRVSPLSFELEATLKLARFLCRRELAKEVAELLTSAADGAKSLIDASDRLILYVEIARLFGSLGYQRKAAFFSRQVAQLYMQQENRHAAVSALQVLALTTKAYRVQSRSSEADHSFSHNKAGLSNSDSGKMHHQSLVSLFESQWSTLQMVVLREILLSAVRAGDPLAAWSAAARLLRSYYPLITPAGQNGLASALSNSAERLPSGVRCADPALPFIRLHSFPLHPSQLDIVKRNPDKEDWWAGSAPSGPFIYTPFSKGDTSNNSKQELVWVVGEPVQVLVELANPCGFELRVDSIYLSVHSGNFDAFPVSVNLPPNSSKVVTLSGIPTSVGPVRIPGCIVHCFGAITEHLFKDVDNLLNGVAQGLVLSDPFRSCGSMKLRNVSVPNISVISPLPLLVSHIVGGNGAIILYEGEIRDIWIHLANAGTIPVEQAHISLSGKHQDSVISIAFETLKSALPLKPGAEVIIPVTLKAWQLGVLDSDTVSGKSSSPIMLRHSKDGSSPTFFIHYAGPMANTEGVLPNGSAIPPGRRLVIPLQICVLQGLSFVKAQFLSMEIPAHVGEDLPKPAEIDNNSTDQPVETQGKIDRLVKIDPFRGSWGLRFLELELSNPTDILFEISVSVQVENSGREENASADQSVTEYSYHKTRIDRDFSARVLIPLEHCKLPVLDGSFFGKNVAADGTANFRNLSFSEKTTKAELNASIKNLTSRIKVKWQSGRNSFGELNIKDAVLAALQSSMMDVLLPDPLTFGFRTVSNSSEDKEPTQNLHTGSSHSSLEAHEMTPLEVIVRNNTKEMIKMSLNITCRDVAGENCIEGPKSTVLWNGVLSGITLEVPPLEETTHSFSLYFLIPGEYTLSAAAVIDDATDILRARARTSSPDEPIICCGPPYHLCINGTT</sequence>
<dbReference type="PANTHER" id="PTHR21512">
    <property type="entry name" value="TRAFFICKING PROTEIN PARTICLE COMPLEX SUBUNIT 9"/>
    <property type="match status" value="1"/>
</dbReference>
<evidence type="ECO:0000259" key="7">
    <source>
        <dbReference type="Pfam" id="PF26282"/>
    </source>
</evidence>
<evidence type="ECO:0000259" key="5">
    <source>
        <dbReference type="Pfam" id="PF26251"/>
    </source>
</evidence>
<dbReference type="Pfam" id="PF26280">
    <property type="entry name" value="Ig_TRAPPC9-Trs120_2nd"/>
    <property type="match status" value="1"/>
</dbReference>
<organism evidence="9 10">
    <name type="scientific">Cucurbita argyrosperma subsp. sororia</name>
    <dbReference type="NCBI Taxonomy" id="37648"/>
    <lineage>
        <taxon>Eukaryota</taxon>
        <taxon>Viridiplantae</taxon>
        <taxon>Streptophyta</taxon>
        <taxon>Embryophyta</taxon>
        <taxon>Tracheophyta</taxon>
        <taxon>Spermatophyta</taxon>
        <taxon>Magnoliopsida</taxon>
        <taxon>eudicotyledons</taxon>
        <taxon>Gunneridae</taxon>
        <taxon>Pentapetalae</taxon>
        <taxon>rosids</taxon>
        <taxon>fabids</taxon>
        <taxon>Cucurbitales</taxon>
        <taxon>Cucurbitaceae</taxon>
        <taxon>Cucurbiteae</taxon>
        <taxon>Cucurbita</taxon>
    </lineage>
</organism>
<dbReference type="Pfam" id="PF26283">
    <property type="entry name" value="Ig_TRAPPC9-Trs120_4th"/>
    <property type="match status" value="1"/>
</dbReference>
<dbReference type="Pfam" id="PF26251">
    <property type="entry name" value="TPR_TRAPPC9-Trs120"/>
    <property type="match status" value="1"/>
</dbReference>
<dbReference type="Proteomes" id="UP000685013">
    <property type="component" value="Chromosome 9"/>
</dbReference>
<feature type="domain" description="Trs120/TRAPPC9 first Ig-like" evidence="6">
    <location>
        <begin position="846"/>
        <end position="947"/>
    </location>
</feature>
<feature type="domain" description="Trs120/TRAPPC9 fourth Ig-like" evidence="8">
    <location>
        <begin position="1361"/>
        <end position="1492"/>
    </location>
</feature>
<dbReference type="PANTHER" id="PTHR21512:SF5">
    <property type="entry name" value="TRAFFICKING PROTEIN PARTICLE COMPLEX SUBUNIT 9"/>
    <property type="match status" value="1"/>
</dbReference>
<proteinExistence type="predicted"/>
<dbReference type="Pfam" id="PF08626">
    <property type="entry name" value="TRAPPC9-Trs120"/>
    <property type="match status" value="2"/>
</dbReference>
<evidence type="ECO:0000313" key="10">
    <source>
        <dbReference type="Proteomes" id="UP000685013"/>
    </source>
</evidence>
<evidence type="ECO:0000259" key="6">
    <source>
        <dbReference type="Pfam" id="PF26254"/>
    </source>
</evidence>
<feature type="domain" description="Trs120/TRAPPC9 TPR region" evidence="5">
    <location>
        <begin position="629"/>
        <end position="799"/>
    </location>
</feature>
<feature type="domain" description="Trs120/TRAPPC9 N-terminal" evidence="4">
    <location>
        <begin position="498"/>
        <end position="568"/>
    </location>
</feature>
<protein>
    <submittedName>
        <fullName evidence="9">Trafficking protein particle complex II-specific subunit 120-like protein</fullName>
    </submittedName>
</protein>
<feature type="compositionally biased region" description="Polar residues" evidence="3">
    <location>
        <begin position="203"/>
        <end position="225"/>
    </location>
</feature>
<dbReference type="InterPro" id="IPR058563">
    <property type="entry name" value="Trs120_TRAPPC9_N"/>
</dbReference>
<evidence type="ECO:0000256" key="3">
    <source>
        <dbReference type="SAM" id="MobiDB-lite"/>
    </source>
</evidence>
<evidence type="ECO:0000256" key="2">
    <source>
        <dbReference type="ARBA" id="ARBA00023034"/>
    </source>
</evidence>
<feature type="compositionally biased region" description="Low complexity" evidence="3">
    <location>
        <begin position="232"/>
        <end position="243"/>
    </location>
</feature>
<dbReference type="CDD" id="cd14686">
    <property type="entry name" value="bZIP"/>
    <property type="match status" value="1"/>
</dbReference>
<dbReference type="InterPro" id="IPR058564">
    <property type="entry name" value="TPR_TRAPPC9_Trs120"/>
</dbReference>
<dbReference type="EMBL" id="JAGKQH010000009">
    <property type="protein sequence ID" value="KAG6591549.1"/>
    <property type="molecule type" value="Genomic_DNA"/>
</dbReference>
<keyword evidence="10" id="KW-1185">Reference proteome</keyword>
<feature type="non-terminal residue" evidence="9">
    <location>
        <position position="1"/>
    </location>
</feature>
<evidence type="ECO:0000313" key="9">
    <source>
        <dbReference type="EMBL" id="KAG6591549.1"/>
    </source>
</evidence>
<dbReference type="GO" id="GO:0005802">
    <property type="term" value="C:trans-Golgi network"/>
    <property type="evidence" value="ECO:0007669"/>
    <property type="project" value="TreeGrafter"/>
</dbReference>
<keyword evidence="2" id="KW-0333">Golgi apparatus</keyword>
<feature type="compositionally biased region" description="Polar residues" evidence="3">
    <location>
        <begin position="1365"/>
        <end position="1376"/>
    </location>
</feature>
<dbReference type="InterPro" id="IPR058567">
    <property type="entry name" value="Ig_TRAPPC9_Trs120_3rd"/>
</dbReference>
<feature type="domain" description="Trs120/TRAPPC9 third Ig-like" evidence="7">
    <location>
        <begin position="1187"/>
        <end position="1343"/>
    </location>
</feature>
<dbReference type="InterPro" id="IPR058565">
    <property type="entry name" value="Ig_TRAPPC9_Trs120_1st"/>
</dbReference>
<dbReference type="InterPro" id="IPR058568">
    <property type="entry name" value="Ig_TRAPPC9_Trs120_4th"/>
</dbReference>
<gene>
    <name evidence="9" type="primary">TRS120</name>
    <name evidence="9" type="ORF">SDJN03_13895</name>
</gene>
<feature type="region of interest" description="Disordered" evidence="3">
    <location>
        <begin position="1355"/>
        <end position="1376"/>
    </location>
</feature>
<comment type="subcellular location">
    <subcellularLocation>
        <location evidence="1">Golgi apparatus</location>
    </subcellularLocation>
</comment>
<accession>A0AAV6N6C7</accession>